<protein>
    <recommendedName>
        <fullName evidence="3">Tr-type G domain-containing protein</fullName>
    </recommendedName>
</protein>
<evidence type="ECO:0000313" key="4">
    <source>
        <dbReference type="EMBL" id="GCD77854.1"/>
    </source>
</evidence>
<dbReference type="Pfam" id="PF00009">
    <property type="entry name" value="GTP_EFTU"/>
    <property type="match status" value="1"/>
</dbReference>
<evidence type="ECO:0000256" key="2">
    <source>
        <dbReference type="ARBA" id="ARBA00023134"/>
    </source>
</evidence>
<dbReference type="SUPFAM" id="SSF52540">
    <property type="entry name" value="P-loop containing nucleoside triphosphate hydrolases"/>
    <property type="match status" value="1"/>
</dbReference>
<dbReference type="InterPro" id="IPR050100">
    <property type="entry name" value="TRAFAC_GTPase_members"/>
</dbReference>
<dbReference type="AlphaFoldDB" id="A0A401XLI9"/>
<comment type="caution">
    <text evidence="4">The sequence shown here is derived from an EMBL/GenBank/DDBJ whole genome shotgun (WGS) entry which is preliminary data.</text>
</comment>
<keyword evidence="1" id="KW-0547">Nucleotide-binding</keyword>
<dbReference type="InterPro" id="IPR027417">
    <property type="entry name" value="P-loop_NTPase"/>
</dbReference>
<keyword evidence="2" id="KW-0342">GTP-binding</keyword>
<dbReference type="EMBL" id="BHZE01000011">
    <property type="protein sequence ID" value="GCD77854.1"/>
    <property type="molecule type" value="Genomic_DNA"/>
</dbReference>
<evidence type="ECO:0000259" key="3">
    <source>
        <dbReference type="PROSITE" id="PS51722"/>
    </source>
</evidence>
<dbReference type="GO" id="GO:0005525">
    <property type="term" value="F:GTP binding"/>
    <property type="evidence" value="ECO:0007669"/>
    <property type="project" value="UniProtKB-KW"/>
</dbReference>
<dbReference type="PANTHER" id="PTHR23115">
    <property type="entry name" value="TRANSLATION FACTOR"/>
    <property type="match status" value="1"/>
</dbReference>
<dbReference type="Proteomes" id="UP000286715">
    <property type="component" value="Unassembled WGS sequence"/>
</dbReference>
<sequence>MTTVQQKIFKVAIAGSTDDGKSTLLGRLLIDSENVTNDQLEAISAESQRLGRPTPEIAWLTDGLSTEQAQRITIDVAYRTIRWKGWRMLLIDTPGHLEYIQNTTTGLSQADSLVLLVDISRDFTDQTLRHLQLAKMFSISHIAVVVNKMDTVGYRSDIFESFVSKFSSAAGKYLPPSVHYIPASALYGHNVVKNQGLTPWYSGVTLLEHLQRIAESCTPSSPTVEPHPVAIGKIFWTLPTINGAGIKVISGMIEVGKKLYLPLRDNQEVMIKKMYHHGQQVKSLRAGQSGVIIAEAQYPFERDWMLTDSPLSSTAIVVQVDALQLLPISMGHKYTWITPLGTFPLLGIKILNSNVNPLQLSDFPKFVSLLIEISLFSIPYSRCFDRGLLIDSDGRVVVVTGVTQVAKNL</sequence>
<dbReference type="InterPro" id="IPR000795">
    <property type="entry name" value="T_Tr_GTP-bd_dom"/>
</dbReference>
<dbReference type="PROSITE" id="PS51722">
    <property type="entry name" value="G_TR_2"/>
    <property type="match status" value="1"/>
</dbReference>
<name>A0A401XLI9_9FLAO</name>
<feature type="domain" description="Tr-type G" evidence="3">
    <location>
        <begin position="6"/>
        <end position="220"/>
    </location>
</feature>
<dbReference type="PRINTS" id="PR00315">
    <property type="entry name" value="ELONGATNFCT"/>
</dbReference>
<keyword evidence="5" id="KW-1185">Reference proteome</keyword>
<reference evidence="4 5" key="1">
    <citation type="submission" date="2018-11" db="EMBL/GenBank/DDBJ databases">
        <title>Schleiferia aggregans sp. nov., a moderately thermophilic heterotrophic bacterium isolated from microbial mats at a terrestrial hot spring.</title>
        <authorList>
            <person name="Iino T."/>
            <person name="Ohkuma M."/>
            <person name="Haruta S."/>
        </authorList>
    </citation>
    <scope>NUCLEOTIDE SEQUENCE [LARGE SCALE GENOMIC DNA]</scope>
    <source>
        <strain evidence="4 5">LA</strain>
    </source>
</reference>
<organism evidence="4 5">
    <name type="scientific">Thermaurantimonas aggregans</name>
    <dbReference type="NCBI Taxonomy" id="2173829"/>
    <lineage>
        <taxon>Bacteria</taxon>
        <taxon>Pseudomonadati</taxon>
        <taxon>Bacteroidota</taxon>
        <taxon>Flavobacteriia</taxon>
        <taxon>Flavobacteriales</taxon>
        <taxon>Schleiferiaceae</taxon>
        <taxon>Thermaurantimonas</taxon>
    </lineage>
</organism>
<gene>
    <name evidence="4" type="ORF">JCM31826_13360</name>
</gene>
<dbReference type="Gene3D" id="3.40.50.300">
    <property type="entry name" value="P-loop containing nucleotide triphosphate hydrolases"/>
    <property type="match status" value="1"/>
</dbReference>
<dbReference type="OrthoDB" id="9804504at2"/>
<proteinExistence type="predicted"/>
<accession>A0A401XLI9</accession>
<dbReference type="GO" id="GO:0003924">
    <property type="term" value="F:GTPase activity"/>
    <property type="evidence" value="ECO:0007669"/>
    <property type="project" value="InterPro"/>
</dbReference>
<dbReference type="RefSeq" id="WP_124397920.1">
    <property type="nucleotide sequence ID" value="NZ_BHZE01000011.1"/>
</dbReference>
<evidence type="ECO:0000313" key="5">
    <source>
        <dbReference type="Proteomes" id="UP000286715"/>
    </source>
</evidence>
<evidence type="ECO:0000256" key="1">
    <source>
        <dbReference type="ARBA" id="ARBA00022741"/>
    </source>
</evidence>